<accession>B9LZA7</accession>
<name>B9LZA7_GEODF</name>
<evidence type="ECO:0000313" key="2">
    <source>
        <dbReference type="Proteomes" id="UP000007721"/>
    </source>
</evidence>
<dbReference type="OrthoDB" id="1121317at2"/>
<reference evidence="1 2" key="1">
    <citation type="submission" date="2009-01" db="EMBL/GenBank/DDBJ databases">
        <title>Complete sequence of Geobacter sp. FRC-32.</title>
        <authorList>
            <consortium name="US DOE Joint Genome Institute"/>
            <person name="Lucas S."/>
            <person name="Copeland A."/>
            <person name="Lapidus A."/>
            <person name="Glavina del Rio T."/>
            <person name="Dalin E."/>
            <person name="Tice H."/>
            <person name="Bruce D."/>
            <person name="Goodwin L."/>
            <person name="Pitluck S."/>
            <person name="Saunders E."/>
            <person name="Brettin T."/>
            <person name="Detter J.C."/>
            <person name="Han C."/>
            <person name="Larimer F."/>
            <person name="Land M."/>
            <person name="Hauser L."/>
            <person name="Kyrpides N."/>
            <person name="Ovchinnikova G."/>
            <person name="Kostka J."/>
            <person name="Richardson P."/>
        </authorList>
    </citation>
    <scope>NUCLEOTIDE SEQUENCE [LARGE SCALE GENOMIC DNA]</scope>
    <source>
        <strain evidence="2">DSM 22248 / JCM 15807 / FRC-32</strain>
    </source>
</reference>
<evidence type="ECO:0000313" key="1">
    <source>
        <dbReference type="EMBL" id="ACM20660.1"/>
    </source>
</evidence>
<proteinExistence type="predicted"/>
<protein>
    <submittedName>
        <fullName evidence="1">Uncharacterized protein</fullName>
    </submittedName>
</protein>
<sequence>MQVPVTIQTYSGYKADERPSSFMLGEQTFRVMEILDRWYGVDANYFKVAADDSRVYLLRHDLNADQWELDAE</sequence>
<dbReference type="eggNOG" id="ENOG50333U5">
    <property type="taxonomic scope" value="Bacteria"/>
</dbReference>
<gene>
    <name evidence="1" type="ordered locus">Geob_2306</name>
</gene>
<dbReference type="Proteomes" id="UP000007721">
    <property type="component" value="Chromosome"/>
</dbReference>
<keyword evidence="2" id="KW-1185">Reference proteome</keyword>
<organism evidence="1 2">
    <name type="scientific">Geotalea daltonii (strain DSM 22248 / JCM 15807 / FRC-32)</name>
    <name type="common">Geobacter daltonii</name>
    <dbReference type="NCBI Taxonomy" id="316067"/>
    <lineage>
        <taxon>Bacteria</taxon>
        <taxon>Pseudomonadati</taxon>
        <taxon>Thermodesulfobacteriota</taxon>
        <taxon>Desulfuromonadia</taxon>
        <taxon>Geobacterales</taxon>
        <taxon>Geobacteraceae</taxon>
        <taxon>Geotalea</taxon>
    </lineage>
</organism>
<dbReference type="RefSeq" id="WP_012647389.1">
    <property type="nucleotide sequence ID" value="NC_011979.1"/>
</dbReference>
<dbReference type="EMBL" id="CP001390">
    <property type="protein sequence ID" value="ACM20660.1"/>
    <property type="molecule type" value="Genomic_DNA"/>
</dbReference>
<dbReference type="AlphaFoldDB" id="B9LZA7"/>
<dbReference type="HOGENOM" id="CLU_187647_0_0_7"/>
<dbReference type="KEGG" id="geo:Geob_2306"/>